<dbReference type="Gene3D" id="3.40.50.1980">
    <property type="entry name" value="Nitrogenase molybdenum iron protein domain"/>
    <property type="match status" value="2"/>
</dbReference>
<dbReference type="RefSeq" id="WP_157458039.1">
    <property type="nucleotide sequence ID" value="NZ_WQLB01000004.1"/>
</dbReference>
<dbReference type="Pfam" id="PF01297">
    <property type="entry name" value="ZnuA"/>
    <property type="match status" value="1"/>
</dbReference>
<comment type="caution">
    <text evidence="7">The sequence shown here is derived from an EMBL/GenBank/DDBJ whole genome shotgun (WGS) entry which is preliminary data.</text>
</comment>
<keyword evidence="3" id="KW-0479">Metal-binding</keyword>
<name>A0A7C9HQF0_9DEIO</name>
<evidence type="ECO:0000256" key="4">
    <source>
        <dbReference type="ARBA" id="ARBA00022729"/>
    </source>
</evidence>
<accession>A0A7C9HQF0</accession>
<dbReference type="GO" id="GO:0007155">
    <property type="term" value="P:cell adhesion"/>
    <property type="evidence" value="ECO:0007669"/>
    <property type="project" value="InterPro"/>
</dbReference>
<comment type="subcellular location">
    <subcellularLocation>
        <location evidence="1">Cell envelope</location>
    </subcellularLocation>
</comment>
<evidence type="ECO:0000313" key="8">
    <source>
        <dbReference type="Proteomes" id="UP000483286"/>
    </source>
</evidence>
<dbReference type="InterPro" id="IPR006129">
    <property type="entry name" value="AdhesinB"/>
</dbReference>
<feature type="chain" id="PRO_5028958993" evidence="6">
    <location>
        <begin position="29"/>
        <end position="333"/>
    </location>
</feature>
<evidence type="ECO:0000256" key="3">
    <source>
        <dbReference type="ARBA" id="ARBA00022723"/>
    </source>
</evidence>
<dbReference type="GO" id="GO:0046872">
    <property type="term" value="F:metal ion binding"/>
    <property type="evidence" value="ECO:0007669"/>
    <property type="project" value="UniProtKB-KW"/>
</dbReference>
<dbReference type="PRINTS" id="PR00691">
    <property type="entry name" value="ADHESINB"/>
</dbReference>
<protein>
    <submittedName>
        <fullName evidence="7">Manganese transporter</fullName>
    </submittedName>
</protein>
<keyword evidence="8" id="KW-1185">Reference proteome</keyword>
<dbReference type="SUPFAM" id="SSF53807">
    <property type="entry name" value="Helical backbone' metal receptor"/>
    <property type="match status" value="1"/>
</dbReference>
<dbReference type="PANTHER" id="PTHR42953">
    <property type="entry name" value="HIGH-AFFINITY ZINC UPTAKE SYSTEM PROTEIN ZNUA-RELATED"/>
    <property type="match status" value="1"/>
</dbReference>
<comment type="similarity">
    <text evidence="5">Belongs to the bacterial solute-binding protein 9 family.</text>
</comment>
<dbReference type="GO" id="GO:0030001">
    <property type="term" value="P:metal ion transport"/>
    <property type="evidence" value="ECO:0007669"/>
    <property type="project" value="InterPro"/>
</dbReference>
<dbReference type="InterPro" id="IPR050492">
    <property type="entry name" value="Bact_metal-bind_prot9"/>
</dbReference>
<evidence type="ECO:0000256" key="2">
    <source>
        <dbReference type="ARBA" id="ARBA00022448"/>
    </source>
</evidence>
<evidence type="ECO:0000256" key="5">
    <source>
        <dbReference type="RuleBase" id="RU003512"/>
    </source>
</evidence>
<feature type="signal peptide" evidence="6">
    <location>
        <begin position="1"/>
        <end position="28"/>
    </location>
</feature>
<proteinExistence type="inferred from homology"/>
<gene>
    <name evidence="7" type="ORF">GO986_04230</name>
</gene>
<evidence type="ECO:0000256" key="6">
    <source>
        <dbReference type="SAM" id="SignalP"/>
    </source>
</evidence>
<dbReference type="Proteomes" id="UP000483286">
    <property type="component" value="Unassembled WGS sequence"/>
</dbReference>
<keyword evidence="4 6" id="KW-0732">Signal</keyword>
<dbReference type="InterPro" id="IPR006127">
    <property type="entry name" value="ZnuA-like"/>
</dbReference>
<evidence type="ECO:0000313" key="7">
    <source>
        <dbReference type="EMBL" id="MVN85967.1"/>
    </source>
</evidence>
<reference evidence="7 8" key="1">
    <citation type="submission" date="2019-12" db="EMBL/GenBank/DDBJ databases">
        <title>Deinococcus sp. HMF7620 Genome sequencing and assembly.</title>
        <authorList>
            <person name="Kang H."/>
            <person name="Kim H."/>
            <person name="Joh K."/>
        </authorList>
    </citation>
    <scope>NUCLEOTIDE SEQUENCE [LARGE SCALE GENOMIC DNA]</scope>
    <source>
        <strain evidence="7 8">HMF7620</strain>
    </source>
</reference>
<evidence type="ECO:0000256" key="1">
    <source>
        <dbReference type="ARBA" id="ARBA00004196"/>
    </source>
</evidence>
<dbReference type="InterPro" id="IPR006128">
    <property type="entry name" value="Lipoprotein_PsaA-like"/>
</dbReference>
<sequence length="333" mass="35781">MKPPAHFRSHSWRLAWLPLALAACTAPAPETHATLVRDLQPAALNGRPLKVTTTANIVGDLARVIGAERVQVTDLMGPGVDPHLFKASARDVRTLQGADLVLYGGLHLEGKMVELLEKNRKATAVTQNVPKERLLYPQGGFGGVEGLADPHVWFDVDLWKTAAETTRDALSAADPAGQERYAQNAAAYLTQLDALDREVAALMNRVPKEQRVLVTAHDAFGYFGKRYGVEVRGVQGVSTASEAGTRNVQELAQFVASRRIPALFVESSVPQRTVQAVISAVRAQGQTVQIGGQLFSDALGSAGTPEATYLGMVRHNVQTISSALAPRAQEQTP</sequence>
<dbReference type="PANTHER" id="PTHR42953:SF1">
    <property type="entry name" value="METAL-BINDING PROTEIN HI_0362-RELATED"/>
    <property type="match status" value="1"/>
</dbReference>
<dbReference type="PRINTS" id="PR00690">
    <property type="entry name" value="ADHESNFAMILY"/>
</dbReference>
<dbReference type="EMBL" id="WQLB01000004">
    <property type="protein sequence ID" value="MVN85967.1"/>
    <property type="molecule type" value="Genomic_DNA"/>
</dbReference>
<dbReference type="AlphaFoldDB" id="A0A7C9HQF0"/>
<dbReference type="GO" id="GO:0030313">
    <property type="term" value="C:cell envelope"/>
    <property type="evidence" value="ECO:0007669"/>
    <property type="project" value="UniProtKB-SubCell"/>
</dbReference>
<keyword evidence="2 5" id="KW-0813">Transport</keyword>
<dbReference type="PROSITE" id="PS51257">
    <property type="entry name" value="PROKAR_LIPOPROTEIN"/>
    <property type="match status" value="1"/>
</dbReference>
<organism evidence="7 8">
    <name type="scientific">Deinococcus arboris</name>
    <dbReference type="NCBI Taxonomy" id="2682977"/>
    <lineage>
        <taxon>Bacteria</taxon>
        <taxon>Thermotogati</taxon>
        <taxon>Deinococcota</taxon>
        <taxon>Deinococci</taxon>
        <taxon>Deinococcales</taxon>
        <taxon>Deinococcaceae</taxon>
        <taxon>Deinococcus</taxon>
    </lineage>
</organism>